<keyword evidence="2" id="KW-1185">Reference proteome</keyword>
<proteinExistence type="predicted"/>
<name>A0A1Y2IPK2_TRAC3</name>
<organism evidence="1 2">
    <name type="scientific">Trametes coccinea (strain BRFM310)</name>
    <name type="common">Pycnoporus coccineus</name>
    <dbReference type="NCBI Taxonomy" id="1353009"/>
    <lineage>
        <taxon>Eukaryota</taxon>
        <taxon>Fungi</taxon>
        <taxon>Dikarya</taxon>
        <taxon>Basidiomycota</taxon>
        <taxon>Agaricomycotina</taxon>
        <taxon>Agaricomycetes</taxon>
        <taxon>Polyporales</taxon>
        <taxon>Polyporaceae</taxon>
        <taxon>Trametes</taxon>
    </lineage>
</organism>
<dbReference type="OrthoDB" id="2748698at2759"/>
<dbReference type="EMBL" id="KZ084108">
    <property type="protein sequence ID" value="OSD01902.1"/>
    <property type="molecule type" value="Genomic_DNA"/>
</dbReference>
<reference evidence="1 2" key="1">
    <citation type="journal article" date="2015" name="Biotechnol. Biofuels">
        <title>Enhanced degradation of softwood versus hardwood by the white-rot fungus Pycnoporus coccineus.</title>
        <authorList>
            <person name="Couturier M."/>
            <person name="Navarro D."/>
            <person name="Chevret D."/>
            <person name="Henrissat B."/>
            <person name="Piumi F."/>
            <person name="Ruiz-Duenas F.J."/>
            <person name="Martinez A.T."/>
            <person name="Grigoriev I.V."/>
            <person name="Riley R."/>
            <person name="Lipzen A."/>
            <person name="Berrin J.G."/>
            <person name="Master E.R."/>
            <person name="Rosso M.N."/>
        </authorList>
    </citation>
    <scope>NUCLEOTIDE SEQUENCE [LARGE SCALE GENOMIC DNA]</scope>
    <source>
        <strain evidence="1 2">BRFM310</strain>
    </source>
</reference>
<protein>
    <submittedName>
        <fullName evidence="1">Uncharacterized protein</fullName>
    </submittedName>
</protein>
<gene>
    <name evidence="1" type="ORF">PYCCODRAFT_1468192</name>
</gene>
<accession>A0A1Y2IPK2</accession>
<dbReference type="AlphaFoldDB" id="A0A1Y2IPK2"/>
<evidence type="ECO:0000313" key="2">
    <source>
        <dbReference type="Proteomes" id="UP000193067"/>
    </source>
</evidence>
<evidence type="ECO:0000313" key="1">
    <source>
        <dbReference type="EMBL" id="OSD01902.1"/>
    </source>
</evidence>
<dbReference type="Proteomes" id="UP000193067">
    <property type="component" value="Unassembled WGS sequence"/>
</dbReference>
<sequence length="113" mass="12575">MSAHIAHFQLTREQAVPQVDGLIEEFSKYFQITAEDAEIPSYDPTVCDALTAKLYQSPAIKPSFMPSEVVGPTPSLGEVDRYLEHATRSPWYDKLHHSIGRTDVDSTIAILSV</sequence>